<dbReference type="Pfam" id="PF02604">
    <property type="entry name" value="PhdYeFM_antitox"/>
    <property type="match status" value="1"/>
</dbReference>
<dbReference type="NCBIfam" id="TIGR01552">
    <property type="entry name" value="phd_fam"/>
    <property type="match status" value="1"/>
</dbReference>
<dbReference type="InterPro" id="IPR036165">
    <property type="entry name" value="YefM-like_sf"/>
</dbReference>
<reference evidence="4 5" key="1">
    <citation type="submission" date="2016-10" db="EMBL/GenBank/DDBJ databases">
        <authorList>
            <person name="de Groot N.N."/>
        </authorList>
    </citation>
    <scope>NUCLEOTIDE SEQUENCE [LARGE SCALE GENOMIC DNA]</scope>
    <source>
        <strain evidence="4 5">Nl18</strain>
    </source>
</reference>
<name>A0A1H8KBL1_9PROT</name>
<dbReference type="PANTHER" id="PTHR33713:SF9">
    <property type="entry name" value="ANTITOXIN"/>
    <property type="match status" value="1"/>
</dbReference>
<evidence type="ECO:0000313" key="4">
    <source>
        <dbReference type="EMBL" id="SEN90370.1"/>
    </source>
</evidence>
<feature type="region of interest" description="Disordered" evidence="3">
    <location>
        <begin position="71"/>
        <end position="92"/>
    </location>
</feature>
<dbReference type="PANTHER" id="PTHR33713">
    <property type="entry name" value="ANTITOXIN YAFN-RELATED"/>
    <property type="match status" value="1"/>
</dbReference>
<proteinExistence type="inferred from homology"/>
<dbReference type="AlphaFoldDB" id="A0A1H8KBL1"/>
<dbReference type="EMBL" id="FOCT01000008">
    <property type="protein sequence ID" value="SEN90370.1"/>
    <property type="molecule type" value="Genomic_DNA"/>
</dbReference>
<dbReference type="Gene3D" id="3.40.1620.10">
    <property type="entry name" value="YefM-like domain"/>
    <property type="match status" value="1"/>
</dbReference>
<accession>A0A1H8KBL1</accession>
<evidence type="ECO:0000256" key="3">
    <source>
        <dbReference type="SAM" id="MobiDB-lite"/>
    </source>
</evidence>
<comment type="similarity">
    <text evidence="1 2">Belongs to the phD/YefM antitoxin family.</text>
</comment>
<evidence type="ECO:0000256" key="1">
    <source>
        <dbReference type="ARBA" id="ARBA00009981"/>
    </source>
</evidence>
<sequence>MRSSQWRLQDAKTQFSQLVDAALRGEPQHITRSGKPAVVVLSEEAFESLQRSAHVAAPGFVAHLLAIPKQKEGEDEADIDRASPALRDVDFS</sequence>
<organism evidence="4 5">
    <name type="scientific">Nitrosospira multiformis</name>
    <dbReference type="NCBI Taxonomy" id="1231"/>
    <lineage>
        <taxon>Bacteria</taxon>
        <taxon>Pseudomonadati</taxon>
        <taxon>Pseudomonadota</taxon>
        <taxon>Betaproteobacteria</taxon>
        <taxon>Nitrosomonadales</taxon>
        <taxon>Nitrosomonadaceae</taxon>
        <taxon>Nitrosospira</taxon>
    </lineage>
</organism>
<dbReference type="Proteomes" id="UP000183898">
    <property type="component" value="Unassembled WGS sequence"/>
</dbReference>
<dbReference type="InterPro" id="IPR051405">
    <property type="entry name" value="phD/YefM_antitoxin"/>
</dbReference>
<dbReference type="InterPro" id="IPR006442">
    <property type="entry name" value="Antitoxin_Phd/YefM"/>
</dbReference>
<evidence type="ECO:0000256" key="2">
    <source>
        <dbReference type="RuleBase" id="RU362080"/>
    </source>
</evidence>
<protein>
    <recommendedName>
        <fullName evidence="2">Antitoxin</fullName>
    </recommendedName>
</protein>
<evidence type="ECO:0000313" key="5">
    <source>
        <dbReference type="Proteomes" id="UP000183898"/>
    </source>
</evidence>
<gene>
    <name evidence="4" type="ORF">SAMN05216404_10892</name>
</gene>
<comment type="function">
    <text evidence="2">Antitoxin component of a type II toxin-antitoxin (TA) system.</text>
</comment>
<dbReference type="SUPFAM" id="SSF143120">
    <property type="entry name" value="YefM-like"/>
    <property type="match status" value="1"/>
</dbReference>
<dbReference type="RefSeq" id="WP_074746943.1">
    <property type="nucleotide sequence ID" value="NZ_FOCT01000008.1"/>
</dbReference>